<evidence type="ECO:0000313" key="2">
    <source>
        <dbReference type="Proteomes" id="UP000572680"/>
    </source>
</evidence>
<dbReference type="InterPro" id="IPR047789">
    <property type="entry name" value="CU044_5270-like"/>
</dbReference>
<reference evidence="1 2" key="1">
    <citation type="submission" date="2020-08" db="EMBL/GenBank/DDBJ databases">
        <title>Genomic Encyclopedia of Type Strains, Phase IV (KMG-IV): sequencing the most valuable type-strain genomes for metagenomic binning, comparative biology and taxonomic classification.</title>
        <authorList>
            <person name="Goeker M."/>
        </authorList>
    </citation>
    <scope>NUCLEOTIDE SEQUENCE [LARGE SCALE GENOMIC DNA]</scope>
    <source>
        <strain evidence="1 2">DSM 44197</strain>
    </source>
</reference>
<dbReference type="EMBL" id="JACJIA010000001">
    <property type="protein sequence ID" value="MBA8948867.1"/>
    <property type="molecule type" value="Genomic_DNA"/>
</dbReference>
<evidence type="ECO:0008006" key="3">
    <source>
        <dbReference type="Google" id="ProtNLM"/>
    </source>
</evidence>
<name>A0A7W3QJ37_ACTNM</name>
<dbReference type="NCBIfam" id="NF038083">
    <property type="entry name" value="CU044_5270_fam"/>
    <property type="match status" value="1"/>
</dbReference>
<dbReference type="AlphaFoldDB" id="A0A7W3QJ37"/>
<sequence>MDEMRTLAGFRDGVPAMEPDAVRDARRRLHEEFRAPERRARAVWARRGAAVAGLTAALVAGVVAVPDGREDGTGRIVAPPGMPVADAEVARTAQRARTVAEATPNVVIAPKTWTYVREVVAESDGRPIGRRPRMTKAENWYTADGTRRADVGKDGRVREHRPRADVPLPDPLGPWALPKPAFLIGAPGDPAGMRDRVYAEVDRMVAMAGRGEARSVTGIDLRGRRDRVAFELIAQVLRQYHVAPRQQAALYGVLAYLEGVRVVPESVDALGRRGRAFGVVDGQGIRQEIIFDPASYRYLGGRHIFVRDQGAMRAGAVIGWNAKVDSGVVPRPGVRP</sequence>
<accession>A0A7W3QJ37</accession>
<proteinExistence type="predicted"/>
<keyword evidence="2" id="KW-1185">Reference proteome</keyword>
<organism evidence="1 2">
    <name type="scientific">Actinomadura namibiensis</name>
    <dbReference type="NCBI Taxonomy" id="182080"/>
    <lineage>
        <taxon>Bacteria</taxon>
        <taxon>Bacillati</taxon>
        <taxon>Actinomycetota</taxon>
        <taxon>Actinomycetes</taxon>
        <taxon>Streptosporangiales</taxon>
        <taxon>Thermomonosporaceae</taxon>
        <taxon>Actinomadura</taxon>
    </lineage>
</organism>
<dbReference type="Proteomes" id="UP000572680">
    <property type="component" value="Unassembled WGS sequence"/>
</dbReference>
<comment type="caution">
    <text evidence="1">The sequence shown here is derived from an EMBL/GenBank/DDBJ whole genome shotgun (WGS) entry which is preliminary data.</text>
</comment>
<gene>
    <name evidence="1" type="ORF">HNR61_000465</name>
</gene>
<evidence type="ECO:0000313" key="1">
    <source>
        <dbReference type="EMBL" id="MBA8948867.1"/>
    </source>
</evidence>
<protein>
    <recommendedName>
        <fullName evidence="3">CU044_5270 family protein</fullName>
    </recommendedName>
</protein>